<evidence type="ECO:0000256" key="5">
    <source>
        <dbReference type="ARBA" id="ARBA00022448"/>
    </source>
</evidence>
<dbReference type="GO" id="GO:0009279">
    <property type="term" value="C:cell outer membrane"/>
    <property type="evidence" value="ECO:0007669"/>
    <property type="project" value="UniProtKB-SubCell"/>
</dbReference>
<evidence type="ECO:0000256" key="12">
    <source>
        <dbReference type="ARBA" id="ARBA00023288"/>
    </source>
</evidence>
<dbReference type="PROSITE" id="PS51257">
    <property type="entry name" value="PROKAR_LIPOPROTEIN"/>
    <property type="match status" value="1"/>
</dbReference>
<dbReference type="Proteomes" id="UP000000249">
    <property type="component" value="Chromosome 1"/>
</dbReference>
<keyword evidence="5 13" id="KW-0813">Transport</keyword>
<accession>A0A0H3AK43</accession>
<evidence type="ECO:0000313" key="15">
    <source>
        <dbReference type="EMBL" id="ABQ21593.1"/>
    </source>
</evidence>
<evidence type="ECO:0000256" key="1">
    <source>
        <dbReference type="ARBA" id="ARBA00004459"/>
    </source>
</evidence>
<evidence type="ECO:0000256" key="14">
    <source>
        <dbReference type="SAM" id="SignalP"/>
    </source>
</evidence>
<comment type="similarity">
    <text evidence="2 13">Belongs to the LolB family.</text>
</comment>
<reference evidence="15 16" key="1">
    <citation type="submission" date="2007-03" db="EMBL/GenBank/DDBJ databases">
        <authorList>
            <person name="Heidelberg J."/>
        </authorList>
    </citation>
    <scope>NUCLEOTIDE SEQUENCE [LARGE SCALE GENOMIC DNA]</scope>
    <source>
        <strain evidence="16">ATCC 39541 / Classical Ogawa 395 / O395</strain>
    </source>
</reference>
<evidence type="ECO:0000256" key="13">
    <source>
        <dbReference type="HAMAP-Rule" id="MF_00233"/>
    </source>
</evidence>
<comment type="subcellular location">
    <subcellularLocation>
        <location evidence="1 13">Cell outer membrane</location>
        <topology evidence="1 13">Lipid-anchor</topology>
    </subcellularLocation>
</comment>
<dbReference type="PATRIC" id="fig|345073.21.peg.2212"/>
<dbReference type="eggNOG" id="COG3017">
    <property type="taxonomic scope" value="Bacteria"/>
</dbReference>
<dbReference type="Gene3D" id="2.50.20.10">
    <property type="entry name" value="Lipoprotein localisation LolA/LolB/LppX"/>
    <property type="match status" value="1"/>
</dbReference>
<dbReference type="NCBIfam" id="TIGR00548">
    <property type="entry name" value="lolB"/>
    <property type="match status" value="1"/>
</dbReference>
<keyword evidence="7 13" id="KW-0653">Protein transport</keyword>
<gene>
    <name evidence="13 15" type="primary">lolB</name>
    <name evidence="15" type="ordered locus">VC0395_A1758</name>
</gene>
<dbReference type="KEGG" id="vcr:VC395_2295"/>
<protein>
    <recommendedName>
        <fullName evidence="4 13">Outer-membrane lipoprotein LolB</fullName>
    </recommendedName>
</protein>
<evidence type="ECO:0000256" key="3">
    <source>
        <dbReference type="ARBA" id="ARBA00011245"/>
    </source>
</evidence>
<evidence type="ECO:0000256" key="6">
    <source>
        <dbReference type="ARBA" id="ARBA00022729"/>
    </source>
</evidence>
<dbReference type="GO" id="GO:0044874">
    <property type="term" value="P:lipoprotein localization to outer membrane"/>
    <property type="evidence" value="ECO:0007669"/>
    <property type="project" value="UniProtKB-UniRule"/>
</dbReference>
<evidence type="ECO:0000256" key="11">
    <source>
        <dbReference type="ARBA" id="ARBA00023237"/>
    </source>
</evidence>
<keyword evidence="12 13" id="KW-0449">Lipoprotein</keyword>
<sequence>MDKKRTMNALVRRLLPGLASLLLLAGCATAPLQPVNVQWQSHQVTLEQIQHYQLTGKLGYIAPDQRQSFNFQWQKSPQKLSLRLSNFLGQTVLNLQVDEQGARVETYDDQIYRDQDAQSLIRNLTGLDIPVEQLEDWILGLPTQATHYELNEQNTLATLTKLASTEEWHVEYQRYQAIEWQHQPIPLPDKLKLQQNKTSIQLVISQWTLLP</sequence>
<dbReference type="HAMAP" id="MF_00233">
    <property type="entry name" value="LolB"/>
    <property type="match status" value="1"/>
</dbReference>
<comment type="function">
    <text evidence="13">Plays a critical role in the incorporation of lipoproteins in the outer membrane after they are released by the LolA protein.</text>
</comment>
<dbReference type="AlphaFoldDB" id="A0A0H3AK43"/>
<dbReference type="InterPro" id="IPR004565">
    <property type="entry name" value="OM_lipoprot_LolB"/>
</dbReference>
<evidence type="ECO:0000256" key="9">
    <source>
        <dbReference type="ARBA" id="ARBA00023139"/>
    </source>
</evidence>
<proteinExistence type="inferred from homology"/>
<dbReference type="GO" id="GO:0015031">
    <property type="term" value="P:protein transport"/>
    <property type="evidence" value="ECO:0007669"/>
    <property type="project" value="UniProtKB-KW"/>
</dbReference>
<dbReference type="InterPro" id="IPR029046">
    <property type="entry name" value="LolA/LolB/LppX"/>
</dbReference>
<keyword evidence="10 13" id="KW-0143">Chaperone</keyword>
<dbReference type="CDD" id="cd16326">
    <property type="entry name" value="LolB"/>
    <property type="match status" value="1"/>
</dbReference>
<keyword evidence="9 13" id="KW-0564">Palmitate</keyword>
<keyword evidence="6 13" id="KW-0732">Signal</keyword>
<evidence type="ECO:0000256" key="4">
    <source>
        <dbReference type="ARBA" id="ARBA00016202"/>
    </source>
</evidence>
<evidence type="ECO:0000256" key="2">
    <source>
        <dbReference type="ARBA" id="ARBA00009696"/>
    </source>
</evidence>
<keyword evidence="8 13" id="KW-0472">Membrane</keyword>
<dbReference type="KEGG" id="vco:VC0395_A1758"/>
<name>A0A0H3AK43_VIBC3</name>
<feature type="signal peptide" evidence="14">
    <location>
        <begin position="1"/>
        <end position="30"/>
    </location>
</feature>
<organism evidence="15 16">
    <name type="scientific">Vibrio cholerae serotype O1 (strain ATCC 39541 / Classical Ogawa 395 / O395)</name>
    <dbReference type="NCBI Taxonomy" id="345073"/>
    <lineage>
        <taxon>Bacteria</taxon>
        <taxon>Pseudomonadati</taxon>
        <taxon>Pseudomonadota</taxon>
        <taxon>Gammaproteobacteria</taxon>
        <taxon>Vibrionales</taxon>
        <taxon>Vibrionaceae</taxon>
        <taxon>Vibrio</taxon>
    </lineage>
</organism>
<evidence type="ECO:0000256" key="8">
    <source>
        <dbReference type="ARBA" id="ARBA00023136"/>
    </source>
</evidence>
<feature type="chain" id="PRO_5008838991" description="Outer-membrane lipoprotein LolB" evidence="14">
    <location>
        <begin position="31"/>
        <end position="211"/>
    </location>
</feature>
<comment type="subunit">
    <text evidence="3 13">Monomer.</text>
</comment>
<dbReference type="EMBL" id="CP000627">
    <property type="protein sequence ID" value="ABQ21593.1"/>
    <property type="molecule type" value="Genomic_DNA"/>
</dbReference>
<dbReference type="SUPFAM" id="SSF89392">
    <property type="entry name" value="Prokaryotic lipoproteins and lipoprotein localization factors"/>
    <property type="match status" value="1"/>
</dbReference>
<dbReference type="Pfam" id="PF03550">
    <property type="entry name" value="LolB"/>
    <property type="match status" value="1"/>
</dbReference>
<evidence type="ECO:0000256" key="10">
    <source>
        <dbReference type="ARBA" id="ARBA00023186"/>
    </source>
</evidence>
<keyword evidence="11 13" id="KW-0998">Cell outer membrane</keyword>
<evidence type="ECO:0000313" key="16">
    <source>
        <dbReference type="Proteomes" id="UP000000249"/>
    </source>
</evidence>
<evidence type="ECO:0000256" key="7">
    <source>
        <dbReference type="ARBA" id="ARBA00022927"/>
    </source>
</evidence>